<accession>A0ABS5Q8D9</accession>
<dbReference type="Proteomes" id="UP000766336">
    <property type="component" value="Unassembled WGS sequence"/>
</dbReference>
<name>A0ABS5Q8D9_9PROT</name>
<evidence type="ECO:0000313" key="3">
    <source>
        <dbReference type="Proteomes" id="UP000766336"/>
    </source>
</evidence>
<keyword evidence="3" id="KW-1185">Reference proteome</keyword>
<evidence type="ECO:0000313" key="2">
    <source>
        <dbReference type="EMBL" id="MBS7809758.1"/>
    </source>
</evidence>
<reference evidence="2 3" key="1">
    <citation type="submission" date="2021-05" db="EMBL/GenBank/DDBJ databases">
        <title>Roseococcus sp. XZZS9, whole genome shotgun sequencing project.</title>
        <authorList>
            <person name="Zhao G."/>
            <person name="Shen L."/>
        </authorList>
    </citation>
    <scope>NUCLEOTIDE SEQUENCE [LARGE SCALE GENOMIC DNA]</scope>
    <source>
        <strain evidence="2 3">XZZS9</strain>
    </source>
</reference>
<proteinExistence type="predicted"/>
<sequence>MARTLTARFDTRRQAELAIEHLVQKHGVKREGVSAHPVGARNTVGTRIAGSDAPDAQVGTRERDDAALHGAVEVSVELSAAGGDALRKALTEVGARDLAEA</sequence>
<comment type="caution">
    <text evidence="2">The sequence shown here is derived from an EMBL/GenBank/DDBJ whole genome shotgun (WGS) entry which is preliminary data.</text>
</comment>
<gene>
    <name evidence="2" type="ORF">KHU32_02340</name>
</gene>
<dbReference type="EMBL" id="JAHCDA010000001">
    <property type="protein sequence ID" value="MBS7809758.1"/>
    <property type="molecule type" value="Genomic_DNA"/>
</dbReference>
<dbReference type="RefSeq" id="WP_213668425.1">
    <property type="nucleotide sequence ID" value="NZ_JAHCDA010000001.1"/>
</dbReference>
<evidence type="ECO:0000256" key="1">
    <source>
        <dbReference type="SAM" id="MobiDB-lite"/>
    </source>
</evidence>
<protein>
    <submittedName>
        <fullName evidence="2">Uncharacterized protein</fullName>
    </submittedName>
</protein>
<feature type="region of interest" description="Disordered" evidence="1">
    <location>
        <begin position="30"/>
        <end position="58"/>
    </location>
</feature>
<organism evidence="2 3">
    <name type="scientific">Roseococcus pinisoli</name>
    <dbReference type="NCBI Taxonomy" id="2835040"/>
    <lineage>
        <taxon>Bacteria</taxon>
        <taxon>Pseudomonadati</taxon>
        <taxon>Pseudomonadota</taxon>
        <taxon>Alphaproteobacteria</taxon>
        <taxon>Acetobacterales</taxon>
        <taxon>Roseomonadaceae</taxon>
        <taxon>Roseococcus</taxon>
    </lineage>
</organism>